<keyword evidence="8 12" id="KW-0457">Lysine biosynthesis</keyword>
<evidence type="ECO:0000256" key="15">
    <source>
        <dbReference type="PIRSR" id="PIRSR001365-2"/>
    </source>
</evidence>
<feature type="site" description="Part of a proton relay during catalysis" evidence="12">
    <location>
        <position position="116"/>
    </location>
</feature>
<comment type="caution">
    <text evidence="12">Was originally thought to be a dihydrodipicolinate synthase (DHDPS), catalyzing the condensation of (S)-aspartate-beta-semialdehyde [(S)-ASA] and pyruvate to dihydrodipicolinate (DHDP). However, it was shown in E.coli that the product of the enzymatic reaction is not dihydrodipicolinate but in fact (4S)-4-hydroxy-2,3,4,5-tetrahydro-(2S)-dipicolinic acid (HTPA), and that the consecutive dehydration reaction leading to DHDP is not spontaneous but catalyzed by DapB.</text>
</comment>
<evidence type="ECO:0000256" key="6">
    <source>
        <dbReference type="ARBA" id="ARBA00022605"/>
    </source>
</evidence>
<dbReference type="HAMAP" id="MF_00418">
    <property type="entry name" value="DapA"/>
    <property type="match status" value="1"/>
</dbReference>
<dbReference type="GO" id="GO:0008840">
    <property type="term" value="F:4-hydroxy-tetrahydrodipicolinate synthase activity"/>
    <property type="evidence" value="ECO:0007669"/>
    <property type="project" value="UniProtKB-UniRule"/>
</dbReference>
<accession>A0A2T6C8G8</accession>
<comment type="similarity">
    <text evidence="3 12 13">Belongs to the DapA family.</text>
</comment>
<evidence type="ECO:0000256" key="14">
    <source>
        <dbReference type="PIRSR" id="PIRSR001365-1"/>
    </source>
</evidence>
<evidence type="ECO:0000256" key="7">
    <source>
        <dbReference type="ARBA" id="ARBA00022915"/>
    </source>
</evidence>
<dbReference type="CDD" id="cd00950">
    <property type="entry name" value="DHDPS"/>
    <property type="match status" value="1"/>
</dbReference>
<evidence type="ECO:0000313" key="17">
    <source>
        <dbReference type="Proteomes" id="UP000244240"/>
    </source>
</evidence>
<reference evidence="16 17" key="1">
    <citation type="submission" date="2018-04" db="EMBL/GenBank/DDBJ databases">
        <title>Genomic Encyclopedia of Archaeal and Bacterial Type Strains, Phase II (KMG-II): from individual species to whole genera.</title>
        <authorList>
            <person name="Goeker M."/>
        </authorList>
    </citation>
    <scope>NUCLEOTIDE SEQUENCE [LARGE SCALE GENOMIC DNA]</scope>
    <source>
        <strain evidence="16 17">DSM 45787</strain>
    </source>
</reference>
<evidence type="ECO:0000256" key="10">
    <source>
        <dbReference type="ARBA" id="ARBA00023270"/>
    </source>
</evidence>
<feature type="active site" description="Proton donor/acceptor" evidence="12 14">
    <location>
        <position position="142"/>
    </location>
</feature>
<comment type="catalytic activity">
    <reaction evidence="11 12">
        <text>L-aspartate 4-semialdehyde + pyruvate = (2S,4S)-4-hydroxy-2,3,4,5-tetrahydrodipicolinate + H2O + H(+)</text>
        <dbReference type="Rhea" id="RHEA:34171"/>
        <dbReference type="ChEBI" id="CHEBI:15361"/>
        <dbReference type="ChEBI" id="CHEBI:15377"/>
        <dbReference type="ChEBI" id="CHEBI:15378"/>
        <dbReference type="ChEBI" id="CHEBI:67139"/>
        <dbReference type="ChEBI" id="CHEBI:537519"/>
        <dbReference type="EC" id="4.3.3.7"/>
    </reaction>
</comment>
<evidence type="ECO:0000313" key="16">
    <source>
        <dbReference type="EMBL" id="PTX64602.1"/>
    </source>
</evidence>
<dbReference type="PROSITE" id="PS00666">
    <property type="entry name" value="DHDPS_2"/>
    <property type="match status" value="1"/>
</dbReference>
<protein>
    <recommendedName>
        <fullName evidence="4 12">4-hydroxy-tetrahydrodipicolinate synthase</fullName>
        <shortName evidence="12">HTPA synthase</shortName>
        <ecNumber evidence="4 12">4.3.3.7</ecNumber>
    </recommendedName>
</protein>
<evidence type="ECO:0000256" key="4">
    <source>
        <dbReference type="ARBA" id="ARBA00012086"/>
    </source>
</evidence>
<evidence type="ECO:0000256" key="9">
    <source>
        <dbReference type="ARBA" id="ARBA00023239"/>
    </source>
</evidence>
<dbReference type="Pfam" id="PF00701">
    <property type="entry name" value="DHDPS"/>
    <property type="match status" value="1"/>
</dbReference>
<dbReference type="Gene3D" id="3.20.20.70">
    <property type="entry name" value="Aldolase class I"/>
    <property type="match status" value="1"/>
</dbReference>
<dbReference type="OrthoDB" id="9782828at2"/>
<comment type="subunit">
    <text evidence="12">Homotetramer; dimer of dimers.</text>
</comment>
<feature type="binding site" evidence="12 15">
    <location>
        <position position="213"/>
    </location>
    <ligand>
        <name>pyruvate</name>
        <dbReference type="ChEBI" id="CHEBI:15361"/>
    </ligand>
</feature>
<name>A0A2T6C8G8_9BACL</name>
<evidence type="ECO:0000256" key="1">
    <source>
        <dbReference type="ARBA" id="ARBA00003294"/>
    </source>
</evidence>
<dbReference type="InterPro" id="IPR002220">
    <property type="entry name" value="DapA-like"/>
</dbReference>
<comment type="function">
    <text evidence="1 12">Catalyzes the condensation of (S)-aspartate-beta-semialdehyde [(S)-ASA] and pyruvate to 4-hydroxy-tetrahydrodipicolinate (HTPA).</text>
</comment>
<comment type="pathway">
    <text evidence="2 12">Amino-acid biosynthesis; L-lysine biosynthesis via DAP pathway; (S)-tetrahydrodipicolinate from L-aspartate: step 3/4.</text>
</comment>
<dbReference type="NCBIfam" id="TIGR00674">
    <property type="entry name" value="dapA"/>
    <property type="match status" value="1"/>
</dbReference>
<feature type="site" description="Part of a proton relay during catalysis" evidence="12">
    <location>
        <position position="53"/>
    </location>
</feature>
<dbReference type="PRINTS" id="PR00146">
    <property type="entry name" value="DHPICSNTHASE"/>
</dbReference>
<feature type="binding site" evidence="12 15">
    <location>
        <position position="54"/>
    </location>
    <ligand>
        <name>pyruvate</name>
        <dbReference type="ChEBI" id="CHEBI:15361"/>
    </ligand>
</feature>
<comment type="subcellular location">
    <subcellularLocation>
        <location evidence="12">Cytoplasm</location>
    </subcellularLocation>
</comment>
<evidence type="ECO:0000256" key="2">
    <source>
        <dbReference type="ARBA" id="ARBA00005120"/>
    </source>
</evidence>
<dbReference type="RefSeq" id="WP_108021787.1">
    <property type="nucleotide sequence ID" value="NZ_QBKR01000002.1"/>
</dbReference>
<dbReference type="SUPFAM" id="SSF51569">
    <property type="entry name" value="Aldolase"/>
    <property type="match status" value="1"/>
</dbReference>
<keyword evidence="10 12" id="KW-0704">Schiff base</keyword>
<dbReference type="NCBIfam" id="TIGR02313">
    <property type="entry name" value="HpaI-NOT-DapA"/>
    <property type="match status" value="1"/>
</dbReference>
<dbReference type="AlphaFoldDB" id="A0A2T6C8G8"/>
<keyword evidence="7 12" id="KW-0220">Diaminopimelate biosynthesis</keyword>
<dbReference type="InterPro" id="IPR005263">
    <property type="entry name" value="DapA"/>
</dbReference>
<keyword evidence="9 12" id="KW-0456">Lyase</keyword>
<dbReference type="PIRSF" id="PIRSF001365">
    <property type="entry name" value="DHDPS"/>
    <property type="match status" value="1"/>
</dbReference>
<evidence type="ECO:0000256" key="12">
    <source>
        <dbReference type="HAMAP-Rule" id="MF_00418"/>
    </source>
</evidence>
<dbReference type="PANTHER" id="PTHR12128">
    <property type="entry name" value="DIHYDRODIPICOLINATE SYNTHASE"/>
    <property type="match status" value="1"/>
</dbReference>
<evidence type="ECO:0000256" key="8">
    <source>
        <dbReference type="ARBA" id="ARBA00023154"/>
    </source>
</evidence>
<keyword evidence="5 12" id="KW-0963">Cytoplasm</keyword>
<keyword evidence="17" id="KW-1185">Reference proteome</keyword>
<sequence length="317" mass="34790">MADLSDAREKLRGSIAPVITPFREDGSIDEPTLQDLIDWHIESGSHAVSVTGTTGEPSSLTLQERERVMEVAVKAAAGRVPVVPGTGSTNHQETLHLTKLAQEMGADAALVIVPYYNKPSQHALYKHFKTVADSVDIPIIIYNIPGRTAVNLKVKTLASLNEDCPNIIGVKESNKDFEHVNRVLLNCGRDFLLYSGIELLCYPMLAIGGAGHISATANVVPDKVAELYNAWNRGDVKRAQELHYELMPLNDVLFKDTNPAPLKAALGMMGKIHPKLRLPMDLPSQELQEEIRGVLKHYTERPDEGTNGSLHPLLSEK</sequence>
<organism evidence="16 17">
    <name type="scientific">Melghirimyces profundicolus</name>
    <dbReference type="NCBI Taxonomy" id="1242148"/>
    <lineage>
        <taxon>Bacteria</taxon>
        <taxon>Bacillati</taxon>
        <taxon>Bacillota</taxon>
        <taxon>Bacilli</taxon>
        <taxon>Bacillales</taxon>
        <taxon>Thermoactinomycetaceae</taxon>
        <taxon>Melghirimyces</taxon>
    </lineage>
</organism>
<evidence type="ECO:0000256" key="13">
    <source>
        <dbReference type="PIRNR" id="PIRNR001365"/>
    </source>
</evidence>
<dbReference type="InterPro" id="IPR020625">
    <property type="entry name" value="Schiff_base-form_aldolases_AS"/>
</dbReference>
<dbReference type="GO" id="GO:0019877">
    <property type="term" value="P:diaminopimelate biosynthetic process"/>
    <property type="evidence" value="ECO:0007669"/>
    <property type="project" value="UniProtKB-UniRule"/>
</dbReference>
<dbReference type="SMART" id="SM01130">
    <property type="entry name" value="DHDPS"/>
    <property type="match status" value="1"/>
</dbReference>
<dbReference type="PANTHER" id="PTHR12128:SF66">
    <property type="entry name" value="4-HYDROXY-2-OXOGLUTARATE ALDOLASE, MITOCHONDRIAL"/>
    <property type="match status" value="1"/>
</dbReference>
<dbReference type="GO" id="GO:0005737">
    <property type="term" value="C:cytoplasm"/>
    <property type="evidence" value="ECO:0007669"/>
    <property type="project" value="UniProtKB-SubCell"/>
</dbReference>
<dbReference type="GO" id="GO:0009089">
    <property type="term" value="P:lysine biosynthetic process via diaminopimelate"/>
    <property type="evidence" value="ECO:0007669"/>
    <property type="project" value="UniProtKB-UniRule"/>
</dbReference>
<gene>
    <name evidence="12" type="primary">dapA</name>
    <name evidence="16" type="ORF">C8P63_10296</name>
</gene>
<dbReference type="EMBL" id="QBKR01000002">
    <property type="protein sequence ID" value="PTX64602.1"/>
    <property type="molecule type" value="Genomic_DNA"/>
</dbReference>
<dbReference type="InterPro" id="IPR013785">
    <property type="entry name" value="Aldolase_TIM"/>
</dbReference>
<dbReference type="UniPathway" id="UPA00034">
    <property type="reaction ID" value="UER00017"/>
</dbReference>
<proteinExistence type="inferred from homology"/>
<dbReference type="InterPro" id="IPR012691">
    <property type="entry name" value="HpaI_NOT_DapA"/>
</dbReference>
<feature type="active site" description="Schiff-base intermediate with substrate" evidence="12 14">
    <location>
        <position position="171"/>
    </location>
</feature>
<dbReference type="EC" id="4.3.3.7" evidence="4 12"/>
<keyword evidence="6 12" id="KW-0028">Amino-acid biosynthesis</keyword>
<dbReference type="Proteomes" id="UP000244240">
    <property type="component" value="Unassembled WGS sequence"/>
</dbReference>
<evidence type="ECO:0000256" key="11">
    <source>
        <dbReference type="ARBA" id="ARBA00047836"/>
    </source>
</evidence>
<evidence type="ECO:0000256" key="5">
    <source>
        <dbReference type="ARBA" id="ARBA00022490"/>
    </source>
</evidence>
<comment type="caution">
    <text evidence="16">The sequence shown here is derived from an EMBL/GenBank/DDBJ whole genome shotgun (WGS) entry which is preliminary data.</text>
</comment>
<evidence type="ECO:0000256" key="3">
    <source>
        <dbReference type="ARBA" id="ARBA00007592"/>
    </source>
</evidence>